<gene>
    <name evidence="11" type="ORF">L484_019270</name>
</gene>
<dbReference type="PANTHER" id="PTHR10766:SF170">
    <property type="entry name" value="TRANSMEMBRANE 9 SUPERFAMILY MEMBER 4"/>
    <property type="match status" value="1"/>
</dbReference>
<feature type="transmembrane region" description="Helical" evidence="10">
    <location>
        <begin position="357"/>
        <end position="376"/>
    </location>
</feature>
<feature type="transmembrane region" description="Helical" evidence="10">
    <location>
        <begin position="556"/>
        <end position="585"/>
    </location>
</feature>
<sequence>MEKVLAKLVLVVGVLMHCGSTQVRSDAKHHRYKAGDYVPLYVNKVGPFLNPRFSSFGFGLVLSLYVFVVSPTCYTSPFNASLKCLTLSLVTGPLGRLIGSLECCAACPCAPPIASLARCLNHIEERKQTLGEMLSGDHLINAPYKLEFLVEKFAEVACRKNLTKEEVSQFRTAIKREYYFQMYYDDDLPVREFVGEIHKQGILDNYKYFLYKHIRFDILFNKDRVIEINVEAYPRALYPGATVDLTEDKETYVEFVYTVFWKEVDIPFEKRMEKYSSVALHSVEPRWFIVLNSCFTLLLLAGFLVRYYMRVLKKDLTELQDEGLVSSQEERGWKSIRDDVFTCPVHKSLLSAALGSGTQLLALTILVLLLGIFDIFHPHKPGCFLTALIVIYAITSCIAGYTATSFNCQLEGTNWLGNLLLTGCLFGGPLLFTFLLLNSIATAYKASIAVSLSTIVALVLIWIDTFPYVVLGGIFGKSSYKDEPQDVCQNIEAELQAPLCITKVPREIPPLRWYKRALPQMALAGIIPFSVIRFELDLVILSVWDLRDKDHRNYVVYTILFTTFILLLIAVCLVNVLCTWCQLVAEDYKWWWRSFLCGGSIGLYVYGYCIYYYFAKSEWSGSLQISFFFGYMACISYGFFLVFGTVGFTASFCFVRYIYSSVKCD</sequence>
<feature type="transmembrane region" description="Helical" evidence="10">
    <location>
        <begin position="444"/>
        <end position="463"/>
    </location>
</feature>
<dbReference type="eggNOG" id="KOG1277">
    <property type="taxonomic scope" value="Eukaryota"/>
</dbReference>
<organism evidence="11 12">
    <name type="scientific">Morus notabilis</name>
    <dbReference type="NCBI Taxonomy" id="981085"/>
    <lineage>
        <taxon>Eukaryota</taxon>
        <taxon>Viridiplantae</taxon>
        <taxon>Streptophyta</taxon>
        <taxon>Embryophyta</taxon>
        <taxon>Tracheophyta</taxon>
        <taxon>Spermatophyta</taxon>
        <taxon>Magnoliopsida</taxon>
        <taxon>eudicotyledons</taxon>
        <taxon>Gunneridae</taxon>
        <taxon>Pentapetalae</taxon>
        <taxon>rosids</taxon>
        <taxon>fabids</taxon>
        <taxon>Rosales</taxon>
        <taxon>Moraceae</taxon>
        <taxon>Moreae</taxon>
        <taxon>Morus</taxon>
    </lineage>
</organism>
<evidence type="ECO:0000256" key="9">
    <source>
        <dbReference type="ARBA" id="ARBA00023136"/>
    </source>
</evidence>
<dbReference type="InterPro" id="IPR004240">
    <property type="entry name" value="EMP70"/>
</dbReference>
<feature type="chain" id="PRO_5007366451" description="Transmembrane 9 superfamily member" evidence="10">
    <location>
        <begin position="22"/>
        <end position="665"/>
    </location>
</feature>
<feature type="transmembrane region" description="Helical" evidence="10">
    <location>
        <begin position="287"/>
        <end position="309"/>
    </location>
</feature>
<reference evidence="12" key="1">
    <citation type="submission" date="2013-01" db="EMBL/GenBank/DDBJ databases">
        <title>Draft Genome Sequence of a Mulberry Tree, Morus notabilis C.K. Schneid.</title>
        <authorList>
            <person name="He N."/>
            <person name="Zhao S."/>
        </authorList>
    </citation>
    <scope>NUCLEOTIDE SEQUENCE</scope>
</reference>
<protein>
    <recommendedName>
        <fullName evidence="10">Transmembrane 9 superfamily member</fullName>
    </recommendedName>
</protein>
<accession>W9SG71</accession>
<name>W9SG71_9ROSA</name>
<dbReference type="EMBL" id="KE345516">
    <property type="protein sequence ID" value="EXC05023.1"/>
    <property type="molecule type" value="Genomic_DNA"/>
</dbReference>
<keyword evidence="7 10" id="KW-1133">Transmembrane helix</keyword>
<evidence type="ECO:0000256" key="3">
    <source>
        <dbReference type="ARBA" id="ARBA00005227"/>
    </source>
</evidence>
<evidence type="ECO:0000256" key="5">
    <source>
        <dbReference type="ARBA" id="ARBA00022729"/>
    </source>
</evidence>
<feature type="signal peptide" evidence="10">
    <location>
        <begin position="1"/>
        <end position="21"/>
    </location>
</feature>
<keyword evidence="11" id="KW-0675">Receptor</keyword>
<dbReference type="GO" id="GO:0000139">
    <property type="term" value="C:Golgi membrane"/>
    <property type="evidence" value="ECO:0007669"/>
    <property type="project" value="UniProtKB-SubCell"/>
</dbReference>
<evidence type="ECO:0000256" key="8">
    <source>
        <dbReference type="ARBA" id="ARBA00023034"/>
    </source>
</evidence>
<feature type="transmembrane region" description="Helical" evidence="10">
    <location>
        <begin position="521"/>
        <end position="544"/>
    </location>
</feature>
<keyword evidence="12" id="KW-1185">Reference proteome</keyword>
<dbReference type="Proteomes" id="UP000030645">
    <property type="component" value="Unassembled WGS sequence"/>
</dbReference>
<evidence type="ECO:0000256" key="2">
    <source>
        <dbReference type="ARBA" id="ARBA00004653"/>
    </source>
</evidence>
<keyword evidence="4 10" id="KW-0812">Transmembrane</keyword>
<keyword evidence="5 10" id="KW-0732">Signal</keyword>
<feature type="transmembrane region" description="Helical" evidence="10">
    <location>
        <begin position="49"/>
        <end position="68"/>
    </location>
</feature>
<evidence type="ECO:0000313" key="12">
    <source>
        <dbReference type="Proteomes" id="UP000030645"/>
    </source>
</evidence>
<evidence type="ECO:0000256" key="10">
    <source>
        <dbReference type="RuleBase" id="RU363079"/>
    </source>
</evidence>
<keyword evidence="6" id="KW-0967">Endosome</keyword>
<evidence type="ECO:0000256" key="4">
    <source>
        <dbReference type="ARBA" id="ARBA00022692"/>
    </source>
</evidence>
<dbReference type="Pfam" id="PF02990">
    <property type="entry name" value="EMP70"/>
    <property type="match status" value="1"/>
</dbReference>
<proteinExistence type="inferred from homology"/>
<evidence type="ECO:0000256" key="1">
    <source>
        <dbReference type="ARBA" id="ARBA00004337"/>
    </source>
</evidence>
<keyword evidence="8" id="KW-0333">Golgi apparatus</keyword>
<comment type="similarity">
    <text evidence="3 10">Belongs to the nonaspanin (TM9SF) (TC 9.A.2) family.</text>
</comment>
<dbReference type="PANTHER" id="PTHR10766">
    <property type="entry name" value="TRANSMEMBRANE 9 SUPERFAMILY PROTEIN"/>
    <property type="match status" value="1"/>
</dbReference>
<keyword evidence="9 10" id="KW-0472">Membrane</keyword>
<evidence type="ECO:0000313" key="11">
    <source>
        <dbReference type="EMBL" id="EXC05023.1"/>
    </source>
</evidence>
<feature type="transmembrane region" description="Helical" evidence="10">
    <location>
        <begin position="626"/>
        <end position="659"/>
    </location>
</feature>
<dbReference type="AlphaFoldDB" id="W9SG71"/>
<feature type="transmembrane region" description="Helical" evidence="10">
    <location>
        <begin position="591"/>
        <end position="614"/>
    </location>
</feature>
<dbReference type="GO" id="GO:0072657">
    <property type="term" value="P:protein localization to membrane"/>
    <property type="evidence" value="ECO:0007669"/>
    <property type="project" value="TreeGrafter"/>
</dbReference>
<evidence type="ECO:0000256" key="7">
    <source>
        <dbReference type="ARBA" id="ARBA00022989"/>
    </source>
</evidence>
<evidence type="ECO:0000256" key="6">
    <source>
        <dbReference type="ARBA" id="ARBA00022753"/>
    </source>
</evidence>
<comment type="subcellular location">
    <subcellularLocation>
        <location evidence="1">Endosome membrane</location>
        <topology evidence="1">Multi-pass membrane protein</topology>
    </subcellularLocation>
    <subcellularLocation>
        <location evidence="2">Golgi apparatus membrane</location>
        <topology evidence="2">Multi-pass membrane protein</topology>
    </subcellularLocation>
</comment>
<feature type="transmembrane region" description="Helical" evidence="10">
    <location>
        <begin position="415"/>
        <end position="437"/>
    </location>
</feature>
<feature type="transmembrane region" description="Helical" evidence="10">
    <location>
        <begin position="383"/>
        <end position="403"/>
    </location>
</feature>
<dbReference type="GO" id="GO:0010008">
    <property type="term" value="C:endosome membrane"/>
    <property type="evidence" value="ECO:0007669"/>
    <property type="project" value="UniProtKB-SubCell"/>
</dbReference>